<dbReference type="Pfam" id="PF23055">
    <property type="entry name" value="DUF7041"/>
    <property type="match status" value="1"/>
</dbReference>
<evidence type="ECO:0000256" key="1">
    <source>
        <dbReference type="SAM" id="MobiDB-lite"/>
    </source>
</evidence>
<evidence type="ECO:0000259" key="2">
    <source>
        <dbReference type="Pfam" id="PF23055"/>
    </source>
</evidence>
<organism evidence="3">
    <name type="scientific">Heliothis virescens</name>
    <name type="common">Tobacco budworm moth</name>
    <dbReference type="NCBI Taxonomy" id="7102"/>
    <lineage>
        <taxon>Eukaryota</taxon>
        <taxon>Metazoa</taxon>
        <taxon>Ecdysozoa</taxon>
        <taxon>Arthropoda</taxon>
        <taxon>Hexapoda</taxon>
        <taxon>Insecta</taxon>
        <taxon>Pterygota</taxon>
        <taxon>Neoptera</taxon>
        <taxon>Endopterygota</taxon>
        <taxon>Lepidoptera</taxon>
        <taxon>Glossata</taxon>
        <taxon>Ditrysia</taxon>
        <taxon>Noctuoidea</taxon>
        <taxon>Noctuidae</taxon>
        <taxon>Heliothinae</taxon>
        <taxon>Heliothis</taxon>
    </lineage>
</organism>
<protein>
    <recommendedName>
        <fullName evidence="2">DUF7041 domain-containing protein</fullName>
    </recommendedName>
</protein>
<reference evidence="3" key="1">
    <citation type="submission" date="2017-09" db="EMBL/GenBank/DDBJ databases">
        <title>Contemporary evolution of a Lepidopteran species, Heliothis virescens, in response to modern agricultural practices.</title>
        <authorList>
            <person name="Fritz M.L."/>
            <person name="Deyonke A.M."/>
            <person name="Papanicolaou A."/>
            <person name="Micinski S."/>
            <person name="Westbrook J."/>
            <person name="Gould F."/>
        </authorList>
    </citation>
    <scope>NUCLEOTIDE SEQUENCE [LARGE SCALE GENOMIC DNA]</scope>
    <source>
        <strain evidence="3">HvINT-</strain>
        <tissue evidence="3">Whole body</tissue>
    </source>
</reference>
<accession>A0A2A4K2H4</accession>
<name>A0A2A4K2H4_HELVI</name>
<feature type="domain" description="DUF7041" evidence="2">
    <location>
        <begin position="44"/>
        <end position="127"/>
    </location>
</feature>
<dbReference type="EMBL" id="NWSH01000267">
    <property type="protein sequence ID" value="PCG77880.1"/>
    <property type="molecule type" value="Genomic_DNA"/>
</dbReference>
<gene>
    <name evidence="3" type="ORF">B5V51_6025</name>
</gene>
<sequence>MSDSSDSGKTANSRSDVNVTRRTKPVRVSTDRGDSETRTVKIKVPPFSPEDPELWFALLEGQFFSQNITDDVIKFNNVTNNLDVQYAKAVKDIIINPPAKGRYDRIKCELIKRLSASHEKKVRQLLTHEELGDRKPSQFLRHLQDLAGPSVPDDFLRSIWCNRLPHNIQTVLASQPSHSLEQLADLADRIQELASPCNVASASSGRAHAGQSDEIAELKKMVQHLTLKLEEHTRTASCYSTERSRPRDRRRSSSRQRSRSSSSYRKYPVCWYHSKFGSQAHKCLKPCDFHKAGNASGSR</sequence>
<feature type="region of interest" description="Disordered" evidence="1">
    <location>
        <begin position="1"/>
        <end position="37"/>
    </location>
</feature>
<dbReference type="PANTHER" id="PTHR33327:SF3">
    <property type="entry name" value="RNA-DIRECTED DNA POLYMERASE"/>
    <property type="match status" value="1"/>
</dbReference>
<dbReference type="STRING" id="7102.A0A2A4K2H4"/>
<feature type="region of interest" description="Disordered" evidence="1">
    <location>
        <begin position="236"/>
        <end position="260"/>
    </location>
</feature>
<comment type="caution">
    <text evidence="3">The sequence shown here is derived from an EMBL/GenBank/DDBJ whole genome shotgun (WGS) entry which is preliminary data.</text>
</comment>
<evidence type="ECO:0000313" key="3">
    <source>
        <dbReference type="EMBL" id="PCG77880.1"/>
    </source>
</evidence>
<dbReference type="PANTHER" id="PTHR33327">
    <property type="entry name" value="ENDONUCLEASE"/>
    <property type="match status" value="1"/>
</dbReference>
<feature type="compositionally biased region" description="Basic residues" evidence="1">
    <location>
        <begin position="246"/>
        <end position="258"/>
    </location>
</feature>
<feature type="compositionally biased region" description="Polar residues" evidence="1">
    <location>
        <begin position="1"/>
        <end position="20"/>
    </location>
</feature>
<dbReference type="AlphaFoldDB" id="A0A2A4K2H4"/>
<proteinExistence type="predicted"/>
<dbReference type="InterPro" id="IPR055469">
    <property type="entry name" value="DUF7041"/>
</dbReference>